<accession>A0AAV6VNU2</accession>
<comment type="similarity">
    <text evidence="8">Belongs to the snail C2H2-type zinc-finger protein family.</text>
</comment>
<dbReference type="InterPro" id="IPR050527">
    <property type="entry name" value="Snail/Krueppel_Znf"/>
</dbReference>
<feature type="region of interest" description="Disordered" evidence="13">
    <location>
        <begin position="78"/>
        <end position="131"/>
    </location>
</feature>
<evidence type="ECO:0000256" key="8">
    <source>
        <dbReference type="ARBA" id="ARBA00037948"/>
    </source>
</evidence>
<evidence type="ECO:0000256" key="13">
    <source>
        <dbReference type="SAM" id="MobiDB-lite"/>
    </source>
</evidence>
<reference evidence="15 16" key="1">
    <citation type="journal article" date="2022" name="Nat. Ecol. Evol.">
        <title>A masculinizing supergene underlies an exaggerated male reproductive morph in a spider.</title>
        <authorList>
            <person name="Hendrickx F."/>
            <person name="De Corte Z."/>
            <person name="Sonet G."/>
            <person name="Van Belleghem S.M."/>
            <person name="Kostlbacher S."/>
            <person name="Vangestel C."/>
        </authorList>
    </citation>
    <scope>NUCLEOTIDE SEQUENCE [LARGE SCALE GENOMIC DNA]</scope>
    <source>
        <strain evidence="15">W744_W776</strain>
    </source>
</reference>
<dbReference type="FunFam" id="3.30.160.60:FF:000207">
    <property type="entry name" value="zinc finger protein SNAI2"/>
    <property type="match status" value="1"/>
</dbReference>
<dbReference type="GO" id="GO:0000978">
    <property type="term" value="F:RNA polymerase II cis-regulatory region sequence-specific DNA binding"/>
    <property type="evidence" value="ECO:0007669"/>
    <property type="project" value="TreeGrafter"/>
</dbReference>
<dbReference type="AlphaFoldDB" id="A0AAV6VNU2"/>
<dbReference type="SUPFAM" id="SSF57667">
    <property type="entry name" value="beta-beta-alpha zinc fingers"/>
    <property type="match status" value="3"/>
</dbReference>
<evidence type="ECO:0000259" key="14">
    <source>
        <dbReference type="PROSITE" id="PS50157"/>
    </source>
</evidence>
<name>A0AAV6VNU2_9ARAC</name>
<feature type="domain" description="C2H2-type" evidence="14">
    <location>
        <begin position="213"/>
        <end position="240"/>
    </location>
</feature>
<evidence type="ECO:0000256" key="1">
    <source>
        <dbReference type="ARBA" id="ARBA00004123"/>
    </source>
</evidence>
<dbReference type="PROSITE" id="PS00028">
    <property type="entry name" value="ZINC_FINGER_C2H2_1"/>
    <property type="match status" value="3"/>
</dbReference>
<feature type="compositionally biased region" description="Polar residues" evidence="13">
    <location>
        <begin position="92"/>
        <end position="107"/>
    </location>
</feature>
<dbReference type="InterPro" id="IPR013087">
    <property type="entry name" value="Znf_C2H2_type"/>
</dbReference>
<proteinExistence type="inferred from homology"/>
<comment type="subcellular location">
    <subcellularLocation>
        <location evidence="1">Nucleus</location>
    </subcellularLocation>
</comment>
<protein>
    <recommendedName>
        <fullName evidence="10">Transcriptional repressor scratch 1</fullName>
    </recommendedName>
    <alternativeName>
        <fullName evidence="11">Scratch homolog 1 zinc finger protein</fullName>
    </alternativeName>
</protein>
<keyword evidence="6" id="KW-0238">DNA-binding</keyword>
<keyword evidence="16" id="KW-1185">Reference proteome</keyword>
<dbReference type="GO" id="GO:0008270">
    <property type="term" value="F:zinc ion binding"/>
    <property type="evidence" value="ECO:0007669"/>
    <property type="project" value="UniProtKB-KW"/>
</dbReference>
<dbReference type="GO" id="GO:0055059">
    <property type="term" value="P:asymmetric neuroblast division"/>
    <property type="evidence" value="ECO:0007669"/>
    <property type="project" value="UniProtKB-ARBA"/>
</dbReference>
<feature type="domain" description="C2H2-type" evidence="14">
    <location>
        <begin position="182"/>
        <end position="209"/>
    </location>
</feature>
<comment type="caution">
    <text evidence="15">The sequence shown here is derived from an EMBL/GenBank/DDBJ whole genome shotgun (WGS) entry which is preliminary data.</text>
</comment>
<evidence type="ECO:0000256" key="3">
    <source>
        <dbReference type="ARBA" id="ARBA00022737"/>
    </source>
</evidence>
<dbReference type="SMART" id="SM00355">
    <property type="entry name" value="ZnF_C2H2"/>
    <property type="match status" value="5"/>
</dbReference>
<feature type="compositionally biased region" description="Basic and acidic residues" evidence="13">
    <location>
        <begin position="16"/>
        <end position="28"/>
    </location>
</feature>
<dbReference type="Pfam" id="PF13912">
    <property type="entry name" value="zf-C2H2_6"/>
    <property type="match status" value="1"/>
</dbReference>
<dbReference type="GO" id="GO:0000981">
    <property type="term" value="F:DNA-binding transcription factor activity, RNA polymerase II-specific"/>
    <property type="evidence" value="ECO:0007669"/>
    <property type="project" value="TreeGrafter"/>
</dbReference>
<evidence type="ECO:0000256" key="11">
    <source>
        <dbReference type="ARBA" id="ARBA00083685"/>
    </source>
</evidence>
<evidence type="ECO:0000256" key="7">
    <source>
        <dbReference type="ARBA" id="ARBA00023242"/>
    </source>
</evidence>
<dbReference type="PROSITE" id="PS50157">
    <property type="entry name" value="ZINC_FINGER_C2H2_2"/>
    <property type="match status" value="5"/>
</dbReference>
<dbReference type="PANTHER" id="PTHR24388">
    <property type="entry name" value="ZINC FINGER PROTEIN"/>
    <property type="match status" value="1"/>
</dbReference>
<keyword evidence="2" id="KW-0479">Metal-binding</keyword>
<evidence type="ECO:0000256" key="9">
    <source>
        <dbReference type="ARBA" id="ARBA00064979"/>
    </source>
</evidence>
<dbReference type="EMBL" id="JAFNEN010000053">
    <property type="protein sequence ID" value="KAG8197574.1"/>
    <property type="molecule type" value="Genomic_DNA"/>
</dbReference>
<dbReference type="PANTHER" id="PTHR24388:SF38">
    <property type="entry name" value="PROTEIN SNAIL"/>
    <property type="match status" value="1"/>
</dbReference>
<evidence type="ECO:0000256" key="10">
    <source>
        <dbReference type="ARBA" id="ARBA00071743"/>
    </source>
</evidence>
<keyword evidence="5" id="KW-0862">Zinc</keyword>
<evidence type="ECO:0000313" key="15">
    <source>
        <dbReference type="EMBL" id="KAG8197574.1"/>
    </source>
</evidence>
<evidence type="ECO:0000256" key="12">
    <source>
        <dbReference type="PROSITE-ProRule" id="PRU00042"/>
    </source>
</evidence>
<feature type="compositionally biased region" description="Low complexity" evidence="13">
    <location>
        <begin position="112"/>
        <end position="127"/>
    </location>
</feature>
<comment type="subunit">
    <text evidence="9">Interacts (via SNAG domain) with LIMD1 (via LIM domains), WTIP (via LIM domains) and AJUBA (via LIM domains).</text>
</comment>
<dbReference type="InterPro" id="IPR036236">
    <property type="entry name" value="Znf_C2H2_sf"/>
</dbReference>
<feature type="region of interest" description="Disordered" evidence="13">
    <location>
        <begin position="16"/>
        <end position="43"/>
    </location>
</feature>
<feature type="compositionally biased region" description="Pro residues" evidence="13">
    <location>
        <begin position="29"/>
        <end position="43"/>
    </location>
</feature>
<dbReference type="GO" id="GO:2000177">
    <property type="term" value="P:regulation of neural precursor cell proliferation"/>
    <property type="evidence" value="ECO:0007669"/>
    <property type="project" value="UniProtKB-ARBA"/>
</dbReference>
<evidence type="ECO:0000256" key="2">
    <source>
        <dbReference type="ARBA" id="ARBA00022723"/>
    </source>
</evidence>
<dbReference type="FunFam" id="3.30.160.60:FF:000446">
    <property type="entry name" value="Zinc finger protein"/>
    <property type="match status" value="1"/>
</dbReference>
<evidence type="ECO:0000256" key="4">
    <source>
        <dbReference type="ARBA" id="ARBA00022771"/>
    </source>
</evidence>
<evidence type="ECO:0000256" key="5">
    <source>
        <dbReference type="ARBA" id="ARBA00022833"/>
    </source>
</evidence>
<evidence type="ECO:0000256" key="6">
    <source>
        <dbReference type="ARBA" id="ARBA00023125"/>
    </source>
</evidence>
<dbReference type="GO" id="GO:0005634">
    <property type="term" value="C:nucleus"/>
    <property type="evidence" value="ECO:0007669"/>
    <property type="project" value="UniProtKB-SubCell"/>
</dbReference>
<feature type="domain" description="C2H2-type" evidence="14">
    <location>
        <begin position="239"/>
        <end position="266"/>
    </location>
</feature>
<evidence type="ECO:0000313" key="16">
    <source>
        <dbReference type="Proteomes" id="UP000827092"/>
    </source>
</evidence>
<dbReference type="Pfam" id="PF00096">
    <property type="entry name" value="zf-C2H2"/>
    <property type="match status" value="4"/>
</dbReference>
<keyword evidence="3" id="KW-0677">Repeat</keyword>
<dbReference type="GO" id="GO:0060562">
    <property type="term" value="P:epithelial tube morphogenesis"/>
    <property type="evidence" value="ECO:0007669"/>
    <property type="project" value="UniProtKB-ARBA"/>
</dbReference>
<feature type="domain" description="C2H2-type" evidence="14">
    <location>
        <begin position="267"/>
        <end position="294"/>
    </location>
</feature>
<feature type="domain" description="C2H2-type" evidence="14">
    <location>
        <begin position="295"/>
        <end position="322"/>
    </location>
</feature>
<dbReference type="Proteomes" id="UP000827092">
    <property type="component" value="Unassembled WGS sequence"/>
</dbReference>
<sequence length="348" mass="38724">MPRSFLVKKVKHPVDHGRWTFREPKSPPEAEPAPPCSPSPPPHPCLTVHYTNNYLHDVLPPSPLLGYERFPFSREPDPLLDLRTPRDPPDTSDASSFCSRVSESSLSPGLVAPPSASNSPAIPSPSSGRVSRNSLDPQFHVFSNGVTVSYTYDAFFVSDGRSRRRNSLGIPEQPPVRERPRYTCGECGKHYATSSNLSRHKQTHRSPDSQQAKKCDTCGKVYVSMPALAMHLLTHNLSHKCAVCGKAFSRPWLLQGHMRSHTGEKPFGCAHCGKAFADRSNLRAHMQTHSAFKHYACARCNKSFALKSYLNKHYESSCLKDPVLGTMSLSRPSSPPIMHDSRLMLRTQ</sequence>
<keyword evidence="7" id="KW-0539">Nucleus</keyword>
<dbReference type="Gene3D" id="3.30.160.60">
    <property type="entry name" value="Classic Zinc Finger"/>
    <property type="match status" value="4"/>
</dbReference>
<gene>
    <name evidence="15" type="ORF">JTE90_021304</name>
</gene>
<dbReference type="FunFam" id="3.30.160.60:FF:000043">
    <property type="entry name" value="Scratch family zinc finger 2"/>
    <property type="match status" value="1"/>
</dbReference>
<keyword evidence="4 12" id="KW-0863">Zinc-finger</keyword>
<organism evidence="15 16">
    <name type="scientific">Oedothorax gibbosus</name>
    <dbReference type="NCBI Taxonomy" id="931172"/>
    <lineage>
        <taxon>Eukaryota</taxon>
        <taxon>Metazoa</taxon>
        <taxon>Ecdysozoa</taxon>
        <taxon>Arthropoda</taxon>
        <taxon>Chelicerata</taxon>
        <taxon>Arachnida</taxon>
        <taxon>Araneae</taxon>
        <taxon>Araneomorphae</taxon>
        <taxon>Entelegynae</taxon>
        <taxon>Araneoidea</taxon>
        <taxon>Linyphiidae</taxon>
        <taxon>Erigoninae</taxon>
        <taxon>Oedothorax</taxon>
    </lineage>
</organism>
<dbReference type="FunFam" id="3.30.160.60:FF:000169">
    <property type="entry name" value="transcriptional repressor scratch 2"/>
    <property type="match status" value="1"/>
</dbReference>